<evidence type="ECO:0000313" key="1">
    <source>
        <dbReference type="EMBL" id="OXA92934.1"/>
    </source>
</evidence>
<evidence type="ECO:0000313" key="2">
    <source>
        <dbReference type="Proteomes" id="UP000198345"/>
    </source>
</evidence>
<keyword evidence="2" id="KW-1185">Reference proteome</keyword>
<accession>A0A226HFP6</accession>
<comment type="caution">
    <text evidence="1">The sequence shown here is derived from an EMBL/GenBank/DDBJ whole genome shotgun (WGS) entry which is preliminary data.</text>
</comment>
<dbReference type="EMBL" id="MUGW01000017">
    <property type="protein sequence ID" value="OXA92934.1"/>
    <property type="molecule type" value="Genomic_DNA"/>
</dbReference>
<organism evidence="1 2">
    <name type="scientific">Flavobacterium hercynium</name>
    <dbReference type="NCBI Taxonomy" id="387094"/>
    <lineage>
        <taxon>Bacteria</taxon>
        <taxon>Pseudomonadati</taxon>
        <taxon>Bacteroidota</taxon>
        <taxon>Flavobacteriia</taxon>
        <taxon>Flavobacteriales</taxon>
        <taxon>Flavobacteriaceae</taxon>
        <taxon>Flavobacterium</taxon>
    </lineage>
</organism>
<dbReference type="AlphaFoldDB" id="A0A226HFP6"/>
<gene>
    <name evidence="1" type="ORF">B0A66_09215</name>
</gene>
<proteinExistence type="predicted"/>
<sequence>MDLEKDNSSPILDQKDWFNTLSEEELKEIEIGIEQAKNNQFTDHEEVMKIFLKYKAKNLGKF</sequence>
<reference evidence="1 2" key="1">
    <citation type="submission" date="2016-11" db="EMBL/GenBank/DDBJ databases">
        <title>Whole genomes of Flavobacteriaceae.</title>
        <authorList>
            <person name="Stine C."/>
            <person name="Li C."/>
            <person name="Tadesse D."/>
        </authorList>
    </citation>
    <scope>NUCLEOTIDE SEQUENCE [LARGE SCALE GENOMIC DNA]</scope>
    <source>
        <strain evidence="1 2">DSM 18292</strain>
    </source>
</reference>
<name>A0A226HFP6_9FLAO</name>
<dbReference type="RefSeq" id="WP_089049548.1">
    <property type="nucleotide sequence ID" value="NZ_FXTV01000001.1"/>
</dbReference>
<protein>
    <submittedName>
        <fullName evidence="1">Uncharacterized protein</fullName>
    </submittedName>
</protein>
<dbReference type="Proteomes" id="UP000198345">
    <property type="component" value="Unassembled WGS sequence"/>
</dbReference>